<evidence type="ECO:0000313" key="4">
    <source>
        <dbReference type="EMBL" id="WOC12648.1"/>
    </source>
</evidence>
<evidence type="ECO:0000256" key="2">
    <source>
        <dbReference type="PROSITE-ProRule" id="PRU00335"/>
    </source>
</evidence>
<dbReference type="InterPro" id="IPR001647">
    <property type="entry name" value="HTH_TetR"/>
</dbReference>
<dbReference type="RefSeq" id="WP_420041863.1">
    <property type="nucleotide sequence ID" value="NZ_CP128986.1"/>
</dbReference>
<evidence type="ECO:0000259" key="3">
    <source>
        <dbReference type="PROSITE" id="PS50977"/>
    </source>
</evidence>
<name>A0AA97CXG7_9ACTN</name>
<dbReference type="GO" id="GO:0000976">
    <property type="term" value="F:transcription cis-regulatory region binding"/>
    <property type="evidence" value="ECO:0007669"/>
    <property type="project" value="TreeGrafter"/>
</dbReference>
<organism evidence="4">
    <name type="scientific">Gordonia sp. MP11Mi</name>
    <dbReference type="NCBI Taxonomy" id="3022769"/>
    <lineage>
        <taxon>Bacteria</taxon>
        <taxon>Bacillati</taxon>
        <taxon>Actinomycetota</taxon>
        <taxon>Actinomycetes</taxon>
        <taxon>Mycobacteriales</taxon>
        <taxon>Gordoniaceae</taxon>
        <taxon>Gordonia</taxon>
    </lineage>
</organism>
<dbReference type="InterPro" id="IPR050109">
    <property type="entry name" value="HTH-type_TetR-like_transc_reg"/>
</dbReference>
<accession>A0AA97CXG7</accession>
<evidence type="ECO:0000256" key="1">
    <source>
        <dbReference type="ARBA" id="ARBA00023125"/>
    </source>
</evidence>
<dbReference type="Pfam" id="PF00440">
    <property type="entry name" value="TetR_N"/>
    <property type="match status" value="1"/>
</dbReference>
<dbReference type="EMBL" id="CP128986">
    <property type="protein sequence ID" value="WOC12648.1"/>
    <property type="molecule type" value="Genomic_DNA"/>
</dbReference>
<protein>
    <submittedName>
        <fullName evidence="4">HTH-type transcriptional regulator</fullName>
    </submittedName>
</protein>
<reference evidence="4" key="1">
    <citation type="submission" date="2023-06" db="EMBL/GenBank/DDBJ databases">
        <title>Gordonia sp. nov. and Pseudochrobactrum sp. nov., two species isolated from the burying beetle Nicrophorus vespilloides.</title>
        <authorList>
            <person name="Poehlein A."/>
            <person name="Guzman J."/>
            <person name="Daniel R."/>
            <person name="Vilcinskas A."/>
        </authorList>
    </citation>
    <scope>NUCLEOTIDE SEQUENCE</scope>
    <source>
        <strain evidence="4">MP11Mi</strain>
    </source>
</reference>
<dbReference type="GO" id="GO:0003700">
    <property type="term" value="F:DNA-binding transcription factor activity"/>
    <property type="evidence" value="ECO:0007669"/>
    <property type="project" value="TreeGrafter"/>
</dbReference>
<keyword evidence="1 2" id="KW-0238">DNA-binding</keyword>
<dbReference type="Gene3D" id="1.10.357.10">
    <property type="entry name" value="Tetracycline Repressor, domain 2"/>
    <property type="match status" value="1"/>
</dbReference>
<dbReference type="AlphaFoldDB" id="A0AA97CXG7"/>
<sequence>MTSHPDRSGWAQGVRRSAARDRILAIAGDVFAQHGADASMSEIATAVGCSRATLYRHFDSRTALQLAYVEQVAVTIGAAVANRTAHLTAPDDRLTEAILFALTEVRADPALSAWFSPAGAGLASELALSSSAIETLANRFVGDHGPAGVAAARWIVRVIVSLLVVPAGPNERDTIEQFVTPAVLASFA</sequence>
<dbReference type="PROSITE" id="PS50977">
    <property type="entry name" value="HTH_TETR_2"/>
    <property type="match status" value="1"/>
</dbReference>
<gene>
    <name evidence="4" type="ORF">MP11Mi_17380</name>
</gene>
<proteinExistence type="predicted"/>
<dbReference type="PANTHER" id="PTHR30055">
    <property type="entry name" value="HTH-TYPE TRANSCRIPTIONAL REGULATOR RUTR"/>
    <property type="match status" value="1"/>
</dbReference>
<dbReference type="InterPro" id="IPR009057">
    <property type="entry name" value="Homeodomain-like_sf"/>
</dbReference>
<dbReference type="PANTHER" id="PTHR30055:SF200">
    <property type="entry name" value="HTH-TYPE TRANSCRIPTIONAL REPRESSOR BDCR"/>
    <property type="match status" value="1"/>
</dbReference>
<dbReference type="PRINTS" id="PR00455">
    <property type="entry name" value="HTHTETR"/>
</dbReference>
<feature type="DNA-binding region" description="H-T-H motif" evidence="2">
    <location>
        <begin position="39"/>
        <end position="58"/>
    </location>
</feature>
<dbReference type="SUPFAM" id="SSF46689">
    <property type="entry name" value="Homeodomain-like"/>
    <property type="match status" value="1"/>
</dbReference>
<feature type="domain" description="HTH tetR-type" evidence="3">
    <location>
        <begin position="17"/>
        <end position="76"/>
    </location>
</feature>